<evidence type="ECO:0000313" key="3">
    <source>
        <dbReference type="EMBL" id="KAB2381348.1"/>
    </source>
</evidence>
<keyword evidence="3" id="KW-0378">Hydrolase</keyword>
<comment type="caution">
    <text evidence="3">The sequence shown here is derived from an EMBL/GenBank/DDBJ whole genome shotgun (WGS) entry which is preliminary data.</text>
</comment>
<accession>A0A6L3VW40</accession>
<reference evidence="3 4" key="1">
    <citation type="submission" date="2019-09" db="EMBL/GenBank/DDBJ databases">
        <title>Actinomadura physcomitrii sp. nov., a novel actinomycete isolated from moss [Physcomitrium sphaericum (Ludw) Fuernr].</title>
        <authorList>
            <person name="Liu C."/>
            <person name="Zhuang X."/>
        </authorList>
    </citation>
    <scope>NUCLEOTIDE SEQUENCE [LARGE SCALE GENOMIC DNA]</scope>
    <source>
        <strain evidence="3 4">CYP1-1B</strain>
    </source>
</reference>
<dbReference type="AlphaFoldDB" id="A0A6L3VW40"/>
<dbReference type="EMBL" id="WBMR01000038">
    <property type="protein sequence ID" value="KAB2381348.1"/>
    <property type="molecule type" value="Genomic_DNA"/>
</dbReference>
<dbReference type="GO" id="GO:0016787">
    <property type="term" value="F:hydrolase activity"/>
    <property type="evidence" value="ECO:0007669"/>
    <property type="project" value="UniProtKB-KW"/>
</dbReference>
<dbReference type="Pfam" id="PF04909">
    <property type="entry name" value="Amidohydro_2"/>
    <property type="match status" value="1"/>
</dbReference>
<keyword evidence="4" id="KW-1185">Reference proteome</keyword>
<dbReference type="InterPro" id="IPR032466">
    <property type="entry name" value="Metal_Hydrolase"/>
</dbReference>
<dbReference type="OrthoDB" id="5450317at2"/>
<organism evidence="3 4">
    <name type="scientific">Actinomadura montaniterrae</name>
    <dbReference type="NCBI Taxonomy" id="1803903"/>
    <lineage>
        <taxon>Bacteria</taxon>
        <taxon>Bacillati</taxon>
        <taxon>Actinomycetota</taxon>
        <taxon>Actinomycetes</taxon>
        <taxon>Streptosporangiales</taxon>
        <taxon>Thermomonosporaceae</taxon>
        <taxon>Actinomadura</taxon>
    </lineage>
</organism>
<dbReference type="Proteomes" id="UP000483004">
    <property type="component" value="Unassembled WGS sequence"/>
</dbReference>
<dbReference type="InterPro" id="IPR052350">
    <property type="entry name" value="Metallo-dep_Lactonases"/>
</dbReference>
<dbReference type="PANTHER" id="PTHR43569">
    <property type="entry name" value="AMIDOHYDROLASE"/>
    <property type="match status" value="1"/>
</dbReference>
<dbReference type="RefSeq" id="WP_151540874.1">
    <property type="nucleotide sequence ID" value="NZ_WBMR01000038.1"/>
</dbReference>
<proteinExistence type="inferred from homology"/>
<feature type="domain" description="Amidohydrolase-related" evidence="2">
    <location>
        <begin position="4"/>
        <end position="265"/>
    </location>
</feature>
<evidence type="ECO:0000313" key="4">
    <source>
        <dbReference type="Proteomes" id="UP000483004"/>
    </source>
</evidence>
<sequence length="267" mass="29003">MLIVDAQVHAWSDGESTGHHRRPPITRAVLEKEMAEAGVHRAVLVPPLWDPSGNDYSLRLAQDAPDRFAVMGLLDPGIAEPAKAVRTWKEQPGMLGMRFLLNTEERVKPLLDGALDAVWPAAEEAGLTVALLIPGALDRVTGIARRHPDLRIIVDHLGVPRGASGPSAFAHLPELLALAAHPNVHVKAAGVGDYALDAYPFPSLDGTLRRVLGAFGPERIVWASDLSRLHHPYRRCVTHLAAALPELGEAELEMVMGGNIRRLLGWR</sequence>
<dbReference type="InterPro" id="IPR006680">
    <property type="entry name" value="Amidohydro-rel"/>
</dbReference>
<protein>
    <submittedName>
        <fullName evidence="3">Amidohydrolase</fullName>
    </submittedName>
</protein>
<comment type="similarity">
    <text evidence="1">Belongs to the metallo-dependent hydrolases superfamily.</text>
</comment>
<gene>
    <name evidence="3" type="ORF">F9B16_16050</name>
</gene>
<name>A0A6L3VW40_9ACTN</name>
<evidence type="ECO:0000256" key="1">
    <source>
        <dbReference type="ARBA" id="ARBA00038310"/>
    </source>
</evidence>
<dbReference type="Gene3D" id="3.20.20.140">
    <property type="entry name" value="Metal-dependent hydrolases"/>
    <property type="match status" value="1"/>
</dbReference>
<dbReference type="PANTHER" id="PTHR43569:SF2">
    <property type="entry name" value="AMIDOHYDROLASE-RELATED DOMAIN-CONTAINING PROTEIN"/>
    <property type="match status" value="1"/>
</dbReference>
<dbReference type="SUPFAM" id="SSF51556">
    <property type="entry name" value="Metallo-dependent hydrolases"/>
    <property type="match status" value="1"/>
</dbReference>
<evidence type="ECO:0000259" key="2">
    <source>
        <dbReference type="Pfam" id="PF04909"/>
    </source>
</evidence>